<keyword evidence="2" id="KW-1185">Reference proteome</keyword>
<organism evidence="1 2">
    <name type="scientific">Paraburkholderia domus</name>
    <dbReference type="NCBI Taxonomy" id="2793075"/>
    <lineage>
        <taxon>Bacteria</taxon>
        <taxon>Pseudomonadati</taxon>
        <taxon>Pseudomonadota</taxon>
        <taxon>Betaproteobacteria</taxon>
        <taxon>Burkholderiales</taxon>
        <taxon>Burkholderiaceae</taxon>
        <taxon>Paraburkholderia</taxon>
    </lineage>
</organism>
<dbReference type="EMBL" id="CAJNAS010000019">
    <property type="protein sequence ID" value="CAE6942001.1"/>
    <property type="molecule type" value="Genomic_DNA"/>
</dbReference>
<accession>A0A9N8N242</accession>
<dbReference type="Proteomes" id="UP000675121">
    <property type="component" value="Unassembled WGS sequence"/>
</dbReference>
<dbReference type="AlphaFoldDB" id="A0A9N8N242"/>
<comment type="caution">
    <text evidence="1">The sequence shown here is derived from an EMBL/GenBank/DDBJ whole genome shotgun (WGS) entry which is preliminary data.</text>
</comment>
<name>A0A9N8N242_9BURK</name>
<sequence length="66" mass="7523">MRWRGTSAVFVAFVALVHIEVDADILAALYRMPGLHRRKKPPLAERLEKDLVEPRVGGRLDELDID</sequence>
<protein>
    <submittedName>
        <fullName evidence="1">Uncharacterized protein</fullName>
    </submittedName>
</protein>
<reference evidence="1" key="1">
    <citation type="submission" date="2021-02" db="EMBL/GenBank/DDBJ databases">
        <authorList>
            <person name="Vanwijnsberghe S."/>
        </authorList>
    </citation>
    <scope>NUCLEOTIDE SEQUENCE</scope>
    <source>
        <strain evidence="1">R-70211</strain>
    </source>
</reference>
<evidence type="ECO:0000313" key="2">
    <source>
        <dbReference type="Proteomes" id="UP000675121"/>
    </source>
</evidence>
<proteinExistence type="predicted"/>
<evidence type="ECO:0000313" key="1">
    <source>
        <dbReference type="EMBL" id="CAE6942001.1"/>
    </source>
</evidence>
<gene>
    <name evidence="1" type="ORF">R70211_05751</name>
</gene>